<evidence type="ECO:0000256" key="1">
    <source>
        <dbReference type="SAM" id="Phobius"/>
    </source>
</evidence>
<dbReference type="RefSeq" id="WP_167274500.1">
    <property type="nucleotide sequence ID" value="NZ_JAASQJ010000004.1"/>
</dbReference>
<organism evidence="2 3">
    <name type="scientific">Dyadobacter arcticus</name>
    <dbReference type="NCBI Taxonomy" id="1078754"/>
    <lineage>
        <taxon>Bacteria</taxon>
        <taxon>Pseudomonadati</taxon>
        <taxon>Bacteroidota</taxon>
        <taxon>Cytophagia</taxon>
        <taxon>Cytophagales</taxon>
        <taxon>Spirosomataceae</taxon>
        <taxon>Dyadobacter</taxon>
    </lineage>
</organism>
<protein>
    <submittedName>
        <fullName evidence="2">Uncharacterized protein</fullName>
    </submittedName>
</protein>
<reference evidence="2 3" key="1">
    <citation type="submission" date="2020-03" db="EMBL/GenBank/DDBJ databases">
        <title>Genomic Encyclopedia of Type Strains, Phase IV (KMG-IV): sequencing the most valuable type-strain genomes for metagenomic binning, comparative biology and taxonomic classification.</title>
        <authorList>
            <person name="Goeker M."/>
        </authorList>
    </citation>
    <scope>NUCLEOTIDE SEQUENCE [LARGE SCALE GENOMIC DNA]</scope>
    <source>
        <strain evidence="2 3">DSM 102865</strain>
    </source>
</reference>
<dbReference type="Proteomes" id="UP001179181">
    <property type="component" value="Unassembled WGS sequence"/>
</dbReference>
<keyword evidence="1" id="KW-1133">Transmembrane helix</keyword>
<keyword evidence="3" id="KW-1185">Reference proteome</keyword>
<keyword evidence="1" id="KW-0812">Transmembrane</keyword>
<evidence type="ECO:0000313" key="2">
    <source>
        <dbReference type="EMBL" id="NIJ55154.1"/>
    </source>
</evidence>
<keyword evidence="1" id="KW-0472">Membrane</keyword>
<gene>
    <name evidence="2" type="ORF">FHS68_004341</name>
</gene>
<name>A0ABX0USG6_9BACT</name>
<dbReference type="EMBL" id="JAASQJ010000004">
    <property type="protein sequence ID" value="NIJ55154.1"/>
    <property type="molecule type" value="Genomic_DNA"/>
</dbReference>
<sequence>MEQTPHEIETYPHLETLSAASAKRIVDLATYGTEMVRRGANHTFDKILAIARNKLQVTRFPDVYGRFVAVPGLALVLIGNLHVGGLSR</sequence>
<comment type="caution">
    <text evidence="2">The sequence shown here is derived from an EMBL/GenBank/DDBJ whole genome shotgun (WGS) entry which is preliminary data.</text>
</comment>
<evidence type="ECO:0000313" key="3">
    <source>
        <dbReference type="Proteomes" id="UP001179181"/>
    </source>
</evidence>
<feature type="transmembrane region" description="Helical" evidence="1">
    <location>
        <begin position="63"/>
        <end position="83"/>
    </location>
</feature>
<proteinExistence type="predicted"/>
<accession>A0ABX0USG6</accession>